<evidence type="ECO:0000313" key="2">
    <source>
        <dbReference type="Proteomes" id="UP000595254"/>
    </source>
</evidence>
<evidence type="ECO:0000313" key="1">
    <source>
        <dbReference type="EMBL" id="QQT00529.1"/>
    </source>
</evidence>
<dbReference type="EMBL" id="CP068053">
    <property type="protein sequence ID" value="QQT00529.1"/>
    <property type="molecule type" value="Genomic_DNA"/>
</dbReference>
<dbReference type="AlphaFoldDB" id="A0A974NME0"/>
<protein>
    <recommendedName>
        <fullName evidence="3">Asp/Glu racemase</fullName>
    </recommendedName>
</protein>
<dbReference type="Proteomes" id="UP000595254">
    <property type="component" value="Chromosome"/>
</dbReference>
<reference evidence="1 2" key="1">
    <citation type="submission" date="2021-01" db="EMBL/GenBank/DDBJ databases">
        <title>FDA dAtabase for Regulatory Grade micrObial Sequences (FDA-ARGOS): Supporting development and validation of Infectious Disease Dx tests.</title>
        <authorList>
            <person name="Nelson B."/>
            <person name="Plummer A."/>
            <person name="Tallon L."/>
            <person name="Sadzewicz L."/>
            <person name="Zhao X."/>
            <person name="Boylan J."/>
            <person name="Ott S."/>
            <person name="Bowen H."/>
            <person name="Vavikolanu K."/>
            <person name="Mehta A."/>
            <person name="Aluvathingal J."/>
            <person name="Nadendla S."/>
            <person name="Myers T."/>
            <person name="Yan Y."/>
            <person name="Sichtig H."/>
        </authorList>
    </citation>
    <scope>NUCLEOTIDE SEQUENCE [LARGE SCALE GENOMIC DNA]</scope>
    <source>
        <strain evidence="1 2">FDAARGOS_1161</strain>
    </source>
</reference>
<accession>A0A974NME0</accession>
<sequence length="225" mass="25969">MKKRLGCLHAHYSNINYIEKALSSYDIDLVHFVDPALMYRVTSDKSFKKREAQYKVREQLEWISKSKVDAILITCTNYITLLQGEQLSISVPIINIDEPYFNEICKITEPQILLFTNPLTVEGTMNRLHKYADTRGLTLDTEVFVINDIFELMMQGKKNVYDEEVTTFITQLMKENPKTVSVAQLSMVDAAMKVERELSKTLVNPLNTLVDVLVKQLELVRTKEK</sequence>
<organism evidence="1 2">
    <name type="scientific">Peribacillus psychrosaccharolyticus</name>
    <name type="common">Bacillus psychrosaccharolyticus</name>
    <dbReference type="NCBI Taxonomy" id="1407"/>
    <lineage>
        <taxon>Bacteria</taxon>
        <taxon>Bacillati</taxon>
        <taxon>Bacillota</taxon>
        <taxon>Bacilli</taxon>
        <taxon>Bacillales</taxon>
        <taxon>Bacillaceae</taxon>
        <taxon>Peribacillus</taxon>
    </lineage>
</organism>
<proteinExistence type="predicted"/>
<name>A0A974NME0_PERPY</name>
<gene>
    <name evidence="1" type="ORF">I6J18_00835</name>
</gene>
<dbReference type="KEGG" id="ppsr:I6J18_00835"/>
<dbReference type="RefSeq" id="WP_040376559.1">
    <property type="nucleotide sequence ID" value="NZ_CP068053.1"/>
</dbReference>
<keyword evidence="2" id="KW-1185">Reference proteome</keyword>
<evidence type="ECO:0008006" key="3">
    <source>
        <dbReference type="Google" id="ProtNLM"/>
    </source>
</evidence>